<dbReference type="Proteomes" id="UP000238823">
    <property type="component" value="Unassembled WGS sequence"/>
</dbReference>
<evidence type="ECO:0000256" key="2">
    <source>
        <dbReference type="SAM" id="MobiDB-lite"/>
    </source>
</evidence>
<name>A0A2S9YU31_9BACT</name>
<dbReference type="GO" id="GO:0019748">
    <property type="term" value="P:secondary metabolic process"/>
    <property type="evidence" value="ECO:0007669"/>
    <property type="project" value="TreeGrafter"/>
</dbReference>
<dbReference type="RefSeq" id="WP_106088849.1">
    <property type="nucleotide sequence ID" value="NZ_PVNL01000041.1"/>
</dbReference>
<dbReference type="Gene3D" id="3.20.20.140">
    <property type="entry name" value="Metal-dependent hydrolases"/>
    <property type="match status" value="1"/>
</dbReference>
<dbReference type="OrthoDB" id="5492929at2"/>
<dbReference type="SUPFAM" id="SSF51556">
    <property type="entry name" value="Metallo-dependent hydrolases"/>
    <property type="match status" value="1"/>
</dbReference>
<dbReference type="InterPro" id="IPR032465">
    <property type="entry name" value="ACMSD"/>
</dbReference>
<dbReference type="GO" id="GO:0005737">
    <property type="term" value="C:cytoplasm"/>
    <property type="evidence" value="ECO:0007669"/>
    <property type="project" value="TreeGrafter"/>
</dbReference>
<feature type="signal peptide" evidence="3">
    <location>
        <begin position="1"/>
        <end position="23"/>
    </location>
</feature>
<sequence length="382" mass="42069">MRVLRRVAPVVLTLLLASCQREAPRPEPTRAARETPAPRSGNDGENPAAEPAARPKPERPEPIDVHVHLVGGHVDELLATLDRHQISAAVVLASPHLDPDFPPPPGPDKFAGWRAANERLLEQTRAHRDRLLPFVSVDPAQVEAEELEGWFDRGACGVKLYIGHHSLHPRPLDDPAYAPSFALLEQRAVPVLLHVNTVRYEDEFDALLRAYPNLELVCPHLCGSRTDLDRLERLLAKHPRLRVDTSHGEGRPGVDGFTNLERERERLRALITAQPQRFLYGSDLVTLVSAGTQKDASLSRWRRQIDANLGLLAAERFEFLRDGAGPAMLTTAEYRGLALAPELLESVLAGNARSWLGACLEPADAKDSGLPPAGAGRRSHRP</sequence>
<accession>A0A2S9YU31</accession>
<gene>
    <name evidence="4" type="ORF">ENSA7_18280</name>
</gene>
<feature type="compositionally biased region" description="Basic and acidic residues" evidence="2">
    <location>
        <begin position="22"/>
        <end position="33"/>
    </location>
</feature>
<dbReference type="EMBL" id="PVNL01000041">
    <property type="protein sequence ID" value="PRQ08542.1"/>
    <property type="molecule type" value="Genomic_DNA"/>
</dbReference>
<dbReference type="GO" id="GO:0016787">
    <property type="term" value="F:hydrolase activity"/>
    <property type="evidence" value="ECO:0007669"/>
    <property type="project" value="UniProtKB-KW"/>
</dbReference>
<dbReference type="AlphaFoldDB" id="A0A2S9YU31"/>
<dbReference type="PANTHER" id="PTHR21240">
    <property type="entry name" value="2-AMINO-3-CARBOXYLMUCONATE-6-SEMIALDEHYDE DECARBOXYLASE"/>
    <property type="match status" value="1"/>
</dbReference>
<dbReference type="PROSITE" id="PS51257">
    <property type="entry name" value="PROKAR_LIPOPROTEIN"/>
    <property type="match status" value="1"/>
</dbReference>
<organism evidence="4 5">
    <name type="scientific">Enhygromyxa salina</name>
    <dbReference type="NCBI Taxonomy" id="215803"/>
    <lineage>
        <taxon>Bacteria</taxon>
        <taxon>Pseudomonadati</taxon>
        <taxon>Myxococcota</taxon>
        <taxon>Polyangia</taxon>
        <taxon>Nannocystales</taxon>
        <taxon>Nannocystaceae</taxon>
        <taxon>Enhygromyxa</taxon>
    </lineage>
</organism>
<comment type="caution">
    <text evidence="4">The sequence shown here is derived from an EMBL/GenBank/DDBJ whole genome shotgun (WGS) entry which is preliminary data.</text>
</comment>
<evidence type="ECO:0000256" key="1">
    <source>
        <dbReference type="ARBA" id="ARBA00023239"/>
    </source>
</evidence>
<proteinExistence type="predicted"/>
<protein>
    <submittedName>
        <fullName evidence="4">Amidohydrolase</fullName>
    </submittedName>
</protein>
<dbReference type="GO" id="GO:0016831">
    <property type="term" value="F:carboxy-lyase activity"/>
    <property type="evidence" value="ECO:0007669"/>
    <property type="project" value="InterPro"/>
</dbReference>
<dbReference type="InterPro" id="IPR032466">
    <property type="entry name" value="Metal_Hydrolase"/>
</dbReference>
<evidence type="ECO:0000313" key="4">
    <source>
        <dbReference type="EMBL" id="PRQ08542.1"/>
    </source>
</evidence>
<keyword evidence="4" id="KW-0378">Hydrolase</keyword>
<feature type="region of interest" description="Disordered" evidence="2">
    <location>
        <begin position="21"/>
        <end position="60"/>
    </location>
</feature>
<keyword evidence="1" id="KW-0456">Lyase</keyword>
<keyword evidence="3" id="KW-0732">Signal</keyword>
<feature type="chain" id="PRO_5015679674" evidence="3">
    <location>
        <begin position="24"/>
        <end position="382"/>
    </location>
</feature>
<evidence type="ECO:0000256" key="3">
    <source>
        <dbReference type="SAM" id="SignalP"/>
    </source>
</evidence>
<evidence type="ECO:0000313" key="5">
    <source>
        <dbReference type="Proteomes" id="UP000238823"/>
    </source>
</evidence>
<dbReference type="PANTHER" id="PTHR21240:SF28">
    <property type="entry name" value="ISO-OROTATE DECARBOXYLASE (EUROFUNG)"/>
    <property type="match status" value="1"/>
</dbReference>
<reference evidence="4 5" key="1">
    <citation type="submission" date="2018-03" db="EMBL/GenBank/DDBJ databases">
        <title>Draft Genome Sequences of the Obligatory Marine Myxobacteria Enhygromyxa salina SWB007.</title>
        <authorList>
            <person name="Poehlein A."/>
            <person name="Moghaddam J.A."/>
            <person name="Harms H."/>
            <person name="Alanjari M."/>
            <person name="Koenig G.M."/>
            <person name="Daniel R."/>
            <person name="Schaeberle T.F."/>
        </authorList>
    </citation>
    <scope>NUCLEOTIDE SEQUENCE [LARGE SCALE GENOMIC DNA]</scope>
    <source>
        <strain evidence="4 5">SWB007</strain>
    </source>
</reference>